<feature type="transmembrane region" description="Helical" evidence="5">
    <location>
        <begin position="116"/>
        <end position="135"/>
    </location>
</feature>
<feature type="transmembrane region" description="Helical" evidence="5">
    <location>
        <begin position="40"/>
        <end position="62"/>
    </location>
</feature>
<keyword evidence="5" id="KW-0813">Transport</keyword>
<evidence type="ECO:0000313" key="8">
    <source>
        <dbReference type="Proteomes" id="UP000051789"/>
    </source>
</evidence>
<keyword evidence="3 5" id="KW-1133">Transmembrane helix</keyword>
<keyword evidence="5" id="KW-1003">Cell membrane</keyword>
<keyword evidence="2 5" id="KW-0812">Transmembrane</keyword>
<evidence type="ECO:0000259" key="6">
    <source>
        <dbReference type="PROSITE" id="PS51012"/>
    </source>
</evidence>
<dbReference type="InterPro" id="IPR000412">
    <property type="entry name" value="ABC_2_transport"/>
</dbReference>
<evidence type="ECO:0000313" key="7">
    <source>
        <dbReference type="EMBL" id="KRM87231.1"/>
    </source>
</evidence>
<feature type="transmembrane region" description="Helical" evidence="5">
    <location>
        <begin position="232"/>
        <end position="254"/>
    </location>
</feature>
<sequence>MMKTEVTNHVVRNTMTLAHRNLLKTVHDPDSLSDVVVQPIIFTLLFGYLFGGAIAGSVHAYLPMLVPGILVQSILNAASGSGQQLRTDINSGVFDRFKTLPISPLAPLAGQLVGDVLRLLVSGVMALLTATMMGWRSTASFPAVVAALLLAIFIGWSISWVFALVGLLAKDAEMIGSLSMIIILVMTFLSNAFIPTRTLPRLMQTLVKLNPVSMAVTAIRGLMGTGTWGIDASVVLVSGGVLMLAFVPLTMWAYRRLR</sequence>
<feature type="transmembrane region" description="Helical" evidence="5">
    <location>
        <begin position="175"/>
        <end position="194"/>
    </location>
</feature>
<keyword evidence="4 5" id="KW-0472">Membrane</keyword>
<feature type="domain" description="ABC transmembrane type-2" evidence="6">
    <location>
        <begin position="30"/>
        <end position="257"/>
    </location>
</feature>
<name>A0A0R2C5T5_9LACO</name>
<gene>
    <name evidence="7" type="ORF">FD19_GL001387</name>
</gene>
<evidence type="ECO:0000256" key="5">
    <source>
        <dbReference type="RuleBase" id="RU361157"/>
    </source>
</evidence>
<dbReference type="InterPro" id="IPR051784">
    <property type="entry name" value="Nod_factor_ABC_transporter"/>
</dbReference>
<evidence type="ECO:0000256" key="1">
    <source>
        <dbReference type="ARBA" id="ARBA00004141"/>
    </source>
</evidence>
<comment type="similarity">
    <text evidence="5">Belongs to the ABC-2 integral membrane protein family.</text>
</comment>
<dbReference type="InterPro" id="IPR013525">
    <property type="entry name" value="ABC2_TM"/>
</dbReference>
<dbReference type="PANTHER" id="PTHR43229">
    <property type="entry name" value="NODULATION PROTEIN J"/>
    <property type="match status" value="1"/>
</dbReference>
<comment type="subcellular location">
    <subcellularLocation>
        <location evidence="5">Cell membrane</location>
        <topology evidence="5">Multi-pass membrane protein</topology>
    </subcellularLocation>
    <subcellularLocation>
        <location evidence="1">Membrane</location>
        <topology evidence="1">Multi-pass membrane protein</topology>
    </subcellularLocation>
</comment>
<dbReference type="PANTHER" id="PTHR43229:SF2">
    <property type="entry name" value="NODULATION PROTEIN J"/>
    <property type="match status" value="1"/>
</dbReference>
<comment type="caution">
    <text evidence="7">The sequence shown here is derived from an EMBL/GenBank/DDBJ whole genome shotgun (WGS) entry which is preliminary data.</text>
</comment>
<dbReference type="AlphaFoldDB" id="A0A0R2C5T5"/>
<protein>
    <recommendedName>
        <fullName evidence="5">Transport permease protein</fullName>
    </recommendedName>
</protein>
<dbReference type="STRING" id="1423810.FD19_GL001387"/>
<evidence type="ECO:0000256" key="3">
    <source>
        <dbReference type="ARBA" id="ARBA00022989"/>
    </source>
</evidence>
<evidence type="ECO:0000256" key="4">
    <source>
        <dbReference type="ARBA" id="ARBA00023136"/>
    </source>
</evidence>
<reference evidence="7 8" key="1">
    <citation type="journal article" date="2015" name="Genome Announc.">
        <title>Expanding the biotechnology potential of lactobacilli through comparative genomics of 213 strains and associated genera.</title>
        <authorList>
            <person name="Sun Z."/>
            <person name="Harris H.M."/>
            <person name="McCann A."/>
            <person name="Guo C."/>
            <person name="Argimon S."/>
            <person name="Zhang W."/>
            <person name="Yang X."/>
            <person name="Jeffery I.B."/>
            <person name="Cooney J.C."/>
            <person name="Kagawa T.F."/>
            <person name="Liu W."/>
            <person name="Song Y."/>
            <person name="Salvetti E."/>
            <person name="Wrobel A."/>
            <person name="Rasinkangas P."/>
            <person name="Parkhill J."/>
            <person name="Rea M.C."/>
            <person name="O'Sullivan O."/>
            <person name="Ritari J."/>
            <person name="Douillard F.P."/>
            <person name="Paul Ross R."/>
            <person name="Yang R."/>
            <person name="Briner A.E."/>
            <person name="Felis G.E."/>
            <person name="de Vos W.M."/>
            <person name="Barrangou R."/>
            <person name="Klaenhammer T.R."/>
            <person name="Caufield P.W."/>
            <person name="Cui Y."/>
            <person name="Zhang H."/>
            <person name="O'Toole P.W."/>
        </authorList>
    </citation>
    <scope>NUCLEOTIDE SEQUENCE [LARGE SCALE GENOMIC DNA]</scope>
    <source>
        <strain evidence="7 8">DSM 22698</strain>
    </source>
</reference>
<dbReference type="EMBL" id="AYZK01000003">
    <property type="protein sequence ID" value="KRM87231.1"/>
    <property type="molecule type" value="Genomic_DNA"/>
</dbReference>
<dbReference type="PROSITE" id="PS51012">
    <property type="entry name" value="ABC_TM2"/>
    <property type="match status" value="1"/>
</dbReference>
<dbReference type="InterPro" id="IPR047817">
    <property type="entry name" value="ABC2_TM_bact-type"/>
</dbReference>
<evidence type="ECO:0000256" key="2">
    <source>
        <dbReference type="ARBA" id="ARBA00022692"/>
    </source>
</evidence>
<dbReference type="Pfam" id="PF01061">
    <property type="entry name" value="ABC2_membrane"/>
    <property type="match status" value="1"/>
</dbReference>
<keyword evidence="8" id="KW-1185">Reference proteome</keyword>
<organism evidence="7 8">
    <name type="scientific">Lacticaseibacillus thailandensis DSM 22698 = JCM 13996</name>
    <dbReference type="NCBI Taxonomy" id="1423810"/>
    <lineage>
        <taxon>Bacteria</taxon>
        <taxon>Bacillati</taxon>
        <taxon>Bacillota</taxon>
        <taxon>Bacilli</taxon>
        <taxon>Lactobacillales</taxon>
        <taxon>Lactobacillaceae</taxon>
        <taxon>Lacticaseibacillus</taxon>
    </lineage>
</organism>
<comment type="caution">
    <text evidence="5">Lacks conserved residue(s) required for the propagation of feature annotation.</text>
</comment>
<dbReference type="GO" id="GO:0140359">
    <property type="term" value="F:ABC-type transporter activity"/>
    <property type="evidence" value="ECO:0007669"/>
    <property type="project" value="InterPro"/>
</dbReference>
<proteinExistence type="inferred from homology"/>
<feature type="transmembrane region" description="Helical" evidence="5">
    <location>
        <begin position="141"/>
        <end position="168"/>
    </location>
</feature>
<accession>A0A0R2C5T5</accession>
<dbReference type="PIRSF" id="PIRSF006648">
    <property type="entry name" value="DrrB"/>
    <property type="match status" value="1"/>
</dbReference>
<dbReference type="Proteomes" id="UP000051789">
    <property type="component" value="Unassembled WGS sequence"/>
</dbReference>
<dbReference type="PATRIC" id="fig|1423810.4.peg.1426"/>
<dbReference type="GO" id="GO:0043190">
    <property type="term" value="C:ATP-binding cassette (ABC) transporter complex"/>
    <property type="evidence" value="ECO:0007669"/>
    <property type="project" value="InterPro"/>
</dbReference>